<gene>
    <name evidence="2" type="ORF">X798_04672</name>
</gene>
<evidence type="ECO:0000313" key="2">
    <source>
        <dbReference type="EMBL" id="OZC08321.1"/>
    </source>
</evidence>
<name>A0A183HZE5_9BILA</name>
<evidence type="ECO:0000313" key="3">
    <source>
        <dbReference type="Proteomes" id="UP000242913"/>
    </source>
</evidence>
<organism evidence="4">
    <name type="scientific">Onchocerca flexuosa</name>
    <dbReference type="NCBI Taxonomy" id="387005"/>
    <lineage>
        <taxon>Eukaryota</taxon>
        <taxon>Metazoa</taxon>
        <taxon>Ecdysozoa</taxon>
        <taxon>Nematoda</taxon>
        <taxon>Chromadorea</taxon>
        <taxon>Rhabditida</taxon>
        <taxon>Spirurina</taxon>
        <taxon>Spiruromorpha</taxon>
        <taxon>Filarioidea</taxon>
        <taxon>Onchocercidae</taxon>
        <taxon>Onchocerca</taxon>
    </lineage>
</organism>
<dbReference type="EMBL" id="KZ270010">
    <property type="protein sequence ID" value="OZC08321.1"/>
    <property type="molecule type" value="Genomic_DNA"/>
</dbReference>
<protein>
    <submittedName>
        <fullName evidence="4">Product</fullName>
    </submittedName>
</protein>
<evidence type="ECO:0000256" key="1">
    <source>
        <dbReference type="SAM" id="MobiDB-lite"/>
    </source>
</evidence>
<evidence type="ECO:0000313" key="4">
    <source>
        <dbReference type="WBParaSite" id="OFLC_0001285801-mRNA-1"/>
    </source>
</evidence>
<feature type="compositionally biased region" description="Low complexity" evidence="1">
    <location>
        <begin position="251"/>
        <end position="260"/>
    </location>
</feature>
<dbReference type="Proteomes" id="UP000242913">
    <property type="component" value="Unassembled WGS sequence"/>
</dbReference>
<reference evidence="4" key="2">
    <citation type="submission" date="2016-06" db="UniProtKB">
        <authorList>
            <consortium name="WormBaseParasite"/>
        </authorList>
    </citation>
    <scope>IDENTIFICATION</scope>
</reference>
<dbReference type="WBParaSite" id="OFLC_0001285801-mRNA-1">
    <property type="protein sequence ID" value="OFLC_0001285801-mRNA-1"/>
    <property type="gene ID" value="OFLC_0001285801"/>
</dbReference>
<feature type="region of interest" description="Disordered" evidence="1">
    <location>
        <begin position="251"/>
        <end position="270"/>
    </location>
</feature>
<dbReference type="AlphaFoldDB" id="A0A183HZE5"/>
<accession>A0A183HZE5</accession>
<keyword evidence="3" id="KW-1185">Reference proteome</keyword>
<dbReference type="OrthoDB" id="5856056at2759"/>
<proteinExistence type="predicted"/>
<reference evidence="2 3" key="1">
    <citation type="submission" date="2015-12" db="EMBL/GenBank/DDBJ databases">
        <title>Draft genome of the nematode, Onchocerca flexuosa.</title>
        <authorList>
            <person name="Mitreva M."/>
        </authorList>
    </citation>
    <scope>NUCLEOTIDE SEQUENCE [LARGE SCALE GENOMIC DNA]</scope>
    <source>
        <strain evidence="2">Red Deer</strain>
    </source>
</reference>
<sequence>MDLEEFFGNQSVICEISTEQNCTNTLTESNATSFTDEILNNDELKNMTNLVKNISLSTPISIEESNNLAAELDANVTNLNSLTASTSENSTLIRLSNAEINNNLLLEQVSLQNVTQNDTSESIDIPNLKDIAIKIIPVLVISKNLEELNSKLEANVSNADLNNLTCMNHMYALSEIKSNISQIFPMKYAENVIFISNSPSVKSNFRRFLEIIRNASDALLQSFPTTMMMPNDDVTMFENDDKILMEINNSSASSSINNSDSRSKNLLLKL</sequence>